<keyword evidence="9" id="KW-1133">Transmembrane helix</keyword>
<keyword evidence="9" id="KW-0812">Transmembrane</keyword>
<evidence type="ECO:0000256" key="7">
    <source>
        <dbReference type="ARBA" id="ARBA00023033"/>
    </source>
</evidence>
<evidence type="ECO:0000256" key="6">
    <source>
        <dbReference type="ARBA" id="ARBA00023004"/>
    </source>
</evidence>
<evidence type="ECO:0000256" key="1">
    <source>
        <dbReference type="ARBA" id="ARBA00001971"/>
    </source>
</evidence>
<dbReference type="OrthoDB" id="1844152at2759"/>
<keyword evidence="7" id="KW-0503">Monooxygenase</keyword>
<evidence type="ECO:0000256" key="2">
    <source>
        <dbReference type="ARBA" id="ARBA00010617"/>
    </source>
</evidence>
<keyword evidence="4" id="KW-0479">Metal-binding</keyword>
<evidence type="ECO:0008006" key="12">
    <source>
        <dbReference type="Google" id="ProtNLM"/>
    </source>
</evidence>
<dbReference type="Gene3D" id="1.10.630.10">
    <property type="entry name" value="Cytochrome P450"/>
    <property type="match status" value="1"/>
</dbReference>
<comment type="caution">
    <text evidence="10">The sequence shown here is derived from an EMBL/GenBank/DDBJ whole genome shotgun (WGS) entry which is preliminary data.</text>
</comment>
<comment type="similarity">
    <text evidence="2">Belongs to the cytochrome P450 family.</text>
</comment>
<evidence type="ECO:0000313" key="11">
    <source>
        <dbReference type="Proteomes" id="UP000557566"/>
    </source>
</evidence>
<name>A0A8H4LRR0_9HYPO</name>
<dbReference type="PANTHER" id="PTHR46206:SF1">
    <property type="entry name" value="P450, PUTATIVE (EUROFUNG)-RELATED"/>
    <property type="match status" value="1"/>
</dbReference>
<dbReference type="GO" id="GO:0016705">
    <property type="term" value="F:oxidoreductase activity, acting on paired donors, with incorporation or reduction of molecular oxygen"/>
    <property type="evidence" value="ECO:0007669"/>
    <property type="project" value="InterPro"/>
</dbReference>
<evidence type="ECO:0000256" key="8">
    <source>
        <dbReference type="SAM" id="MobiDB-lite"/>
    </source>
</evidence>
<feature type="transmembrane region" description="Helical" evidence="9">
    <location>
        <begin position="12"/>
        <end position="34"/>
    </location>
</feature>
<dbReference type="Proteomes" id="UP000557566">
    <property type="component" value="Unassembled WGS sequence"/>
</dbReference>
<evidence type="ECO:0000256" key="3">
    <source>
        <dbReference type="ARBA" id="ARBA00022617"/>
    </source>
</evidence>
<protein>
    <recommendedName>
        <fullName evidence="12">Cytochrome P450</fullName>
    </recommendedName>
</protein>
<dbReference type="EMBL" id="JAAVMX010000009">
    <property type="protein sequence ID" value="KAF4504420.1"/>
    <property type="molecule type" value="Genomic_DNA"/>
</dbReference>
<dbReference type="CDD" id="cd11041">
    <property type="entry name" value="CYP503A1-like"/>
    <property type="match status" value="1"/>
</dbReference>
<feature type="region of interest" description="Disordered" evidence="8">
    <location>
        <begin position="441"/>
        <end position="464"/>
    </location>
</feature>
<dbReference type="InterPro" id="IPR036396">
    <property type="entry name" value="Cyt_P450_sf"/>
</dbReference>
<keyword evidence="9" id="KW-0472">Membrane</keyword>
<keyword evidence="11" id="KW-1185">Reference proteome</keyword>
<feature type="compositionally biased region" description="Basic and acidic residues" evidence="8">
    <location>
        <begin position="442"/>
        <end position="464"/>
    </location>
</feature>
<accession>A0A8H4LRR0</accession>
<sequence length="524" mass="58493">MALFELLGAVAWVRVAGYSVLLLVACFIVDFAMLPPCPEQIPLFGFGRGVWAHVRNSLAYFTSHKAWVEEGYAKYNKRGLPFALPAALSRHADIVLPRSLVSWLIEQPEDVLSAHRAHNEILYGDYNFLSSDAGDGFGGRVMHKSLPRNLPSLIPCVDDEIQHAARVALGHVTEEWASVNLWDLWLEIVPRVTNRMLTGRAVSRDEGFLKSMVAFTDTVVRNCILLDMCPRALHPVVGRLLAMPNWLQWRRAHRTVGPVIAKRLEDMRRQAGGDAEYKDWAAPEDFITWLIRLAMAEGRTSELDPMAISLRLLPLEFASIHTTVLTGHSWMLDLLSTPADDGILEVLSAEVRAHKPGGGAWNKAALASLVRLDSSIRESQRISNFADTLIERVVVAPRGLRHPDFAWTLPPGAFVTVNLEGTHHDDDLYANARAYDPLRFAPMREGESGGGRRDELPRTKKEEATAPRALGMLKLIMAHLLLNYDIKSLPQRPQPRWIGATTMPPLGARIEIRRKTRPELVAGT</sequence>
<dbReference type="InterPro" id="IPR001128">
    <property type="entry name" value="Cyt_P450"/>
</dbReference>
<proteinExistence type="inferred from homology"/>
<reference evidence="10 11" key="1">
    <citation type="journal article" date="2020" name="Genome Biol. Evol.">
        <title>A new high-quality draft genome assembly of the Chinese cordyceps Ophiocordyceps sinensis.</title>
        <authorList>
            <person name="Shu R."/>
            <person name="Zhang J."/>
            <person name="Meng Q."/>
            <person name="Zhang H."/>
            <person name="Zhou G."/>
            <person name="Li M."/>
            <person name="Wu P."/>
            <person name="Zhao Y."/>
            <person name="Chen C."/>
            <person name="Qin Q."/>
        </authorList>
    </citation>
    <scope>NUCLEOTIDE SEQUENCE [LARGE SCALE GENOMIC DNA]</scope>
    <source>
        <strain evidence="10 11">IOZ07</strain>
    </source>
</reference>
<evidence type="ECO:0000256" key="9">
    <source>
        <dbReference type="SAM" id="Phobius"/>
    </source>
</evidence>
<gene>
    <name evidence="10" type="ORF">G6O67_007871</name>
</gene>
<dbReference type="Pfam" id="PF00067">
    <property type="entry name" value="p450"/>
    <property type="match status" value="1"/>
</dbReference>
<dbReference type="GO" id="GO:0020037">
    <property type="term" value="F:heme binding"/>
    <property type="evidence" value="ECO:0007669"/>
    <property type="project" value="InterPro"/>
</dbReference>
<dbReference type="SUPFAM" id="SSF48264">
    <property type="entry name" value="Cytochrome P450"/>
    <property type="match status" value="1"/>
</dbReference>
<keyword evidence="5" id="KW-0560">Oxidoreductase</keyword>
<dbReference type="GO" id="GO:0004497">
    <property type="term" value="F:monooxygenase activity"/>
    <property type="evidence" value="ECO:0007669"/>
    <property type="project" value="UniProtKB-KW"/>
</dbReference>
<evidence type="ECO:0000256" key="5">
    <source>
        <dbReference type="ARBA" id="ARBA00023002"/>
    </source>
</evidence>
<evidence type="ECO:0000313" key="10">
    <source>
        <dbReference type="EMBL" id="KAF4504420.1"/>
    </source>
</evidence>
<evidence type="ECO:0000256" key="4">
    <source>
        <dbReference type="ARBA" id="ARBA00022723"/>
    </source>
</evidence>
<organism evidence="10 11">
    <name type="scientific">Ophiocordyceps sinensis</name>
    <dbReference type="NCBI Taxonomy" id="72228"/>
    <lineage>
        <taxon>Eukaryota</taxon>
        <taxon>Fungi</taxon>
        <taxon>Dikarya</taxon>
        <taxon>Ascomycota</taxon>
        <taxon>Pezizomycotina</taxon>
        <taxon>Sordariomycetes</taxon>
        <taxon>Hypocreomycetidae</taxon>
        <taxon>Hypocreales</taxon>
        <taxon>Ophiocordycipitaceae</taxon>
        <taxon>Ophiocordyceps</taxon>
    </lineage>
</organism>
<dbReference type="PANTHER" id="PTHR46206">
    <property type="entry name" value="CYTOCHROME P450"/>
    <property type="match status" value="1"/>
</dbReference>
<keyword evidence="6" id="KW-0408">Iron</keyword>
<dbReference type="AlphaFoldDB" id="A0A8H4LRR0"/>
<dbReference type="GO" id="GO:0005506">
    <property type="term" value="F:iron ion binding"/>
    <property type="evidence" value="ECO:0007669"/>
    <property type="project" value="InterPro"/>
</dbReference>
<comment type="cofactor">
    <cofactor evidence="1">
        <name>heme</name>
        <dbReference type="ChEBI" id="CHEBI:30413"/>
    </cofactor>
</comment>
<keyword evidence="3" id="KW-0349">Heme</keyword>